<organism evidence="2 3">
    <name type="scientific">Acidiphilium acidophilum</name>
    <name type="common">Thiobacillus acidophilus</name>
    <dbReference type="NCBI Taxonomy" id="76588"/>
    <lineage>
        <taxon>Bacteria</taxon>
        <taxon>Pseudomonadati</taxon>
        <taxon>Pseudomonadota</taxon>
        <taxon>Alphaproteobacteria</taxon>
        <taxon>Acetobacterales</taxon>
        <taxon>Acidocellaceae</taxon>
        <taxon>Acidiphilium</taxon>
    </lineage>
</organism>
<dbReference type="AlphaFoldDB" id="A0AAW9DQ95"/>
<proteinExistence type="predicted"/>
<feature type="chain" id="PRO_5043320171" evidence="1">
    <location>
        <begin position="24"/>
        <end position="185"/>
    </location>
</feature>
<dbReference type="Gene3D" id="3.30.1050.10">
    <property type="entry name" value="SCP2 sterol-binding domain"/>
    <property type="match status" value="1"/>
</dbReference>
<dbReference type="RefSeq" id="WP_319613182.1">
    <property type="nucleotide sequence ID" value="NZ_JAWXYB010000018.1"/>
</dbReference>
<gene>
    <name evidence="2" type="ORF">SIL87_05495</name>
</gene>
<evidence type="ECO:0000256" key="1">
    <source>
        <dbReference type="SAM" id="SignalP"/>
    </source>
</evidence>
<protein>
    <submittedName>
        <fullName evidence="2">SCP2 sterol-binding domain-containing protein</fullName>
    </submittedName>
</protein>
<name>A0AAW9DQ95_ACIAO</name>
<accession>A0AAW9DQ95</accession>
<dbReference type="EMBL" id="JAWXYB010000018">
    <property type="protein sequence ID" value="MDX5930222.1"/>
    <property type="molecule type" value="Genomic_DNA"/>
</dbReference>
<reference evidence="2 3" key="1">
    <citation type="submission" date="2023-11" db="EMBL/GenBank/DDBJ databases">
        <title>MicrobeMod: A computational toolkit for identifying prokaryotic methylation and restriction-modification with nanopore sequencing.</title>
        <authorList>
            <person name="Crits-Christoph A."/>
            <person name="Kang S.C."/>
            <person name="Lee H."/>
            <person name="Ostrov N."/>
        </authorList>
    </citation>
    <scope>NUCLEOTIDE SEQUENCE [LARGE SCALE GENOMIC DNA]</scope>
    <source>
        <strain evidence="2 3">DSMZ 700</strain>
    </source>
</reference>
<comment type="caution">
    <text evidence="2">The sequence shown here is derived from an EMBL/GenBank/DDBJ whole genome shotgun (WGS) entry which is preliminary data.</text>
</comment>
<feature type="signal peptide" evidence="1">
    <location>
        <begin position="1"/>
        <end position="23"/>
    </location>
</feature>
<dbReference type="InterPro" id="IPR036527">
    <property type="entry name" value="SCP2_sterol-bd_dom_sf"/>
</dbReference>
<evidence type="ECO:0000313" key="3">
    <source>
        <dbReference type="Proteomes" id="UP001279553"/>
    </source>
</evidence>
<keyword evidence="3" id="KW-1185">Reference proteome</keyword>
<evidence type="ECO:0000313" key="2">
    <source>
        <dbReference type="EMBL" id="MDX5930222.1"/>
    </source>
</evidence>
<dbReference type="Proteomes" id="UP001279553">
    <property type="component" value="Unassembled WGS sequence"/>
</dbReference>
<dbReference type="SUPFAM" id="SSF55718">
    <property type="entry name" value="SCP-like"/>
    <property type="match status" value="1"/>
</dbReference>
<keyword evidence="1" id="KW-0732">Signal</keyword>
<sequence length="185" mass="19635">MERSHLVTGAALFMAGAMGVAAAQGTAPAAMAAKPVFMSPQWATQLCTAWNRTPQLTKGLGGGWAQNTGAKRYKIITLSDSICKVSAPIELKIAPKNGLAECIYGGALTATSLDYSHDYSMWATTANWMDMGSPMTAMMFGRLNFKGPKLEAMRNMGPFGGFLHLVPTVPASFKYCPPKGPGLPN</sequence>